<sequence>MLKRMIHPSSSWSACSSQRFLLKSLVATTSNNNNNSSMNGAMVSVLYNNNYHNNNNNMKNYHTSSFMNALETTLSGNKQTKYHINTHVVTPNKRKFPLINPEKINKMALAKALSTNIATGTKKVMEATKSVIPSFEIQPEAMVKSLTTGEFTEMIKLHPYLFNCTPRKDLLYLMVKWQLAKRRQGTHKTKHRFEVAFTKKKMSPQKGTGNARHGDRAGPQFRGGGHAMAIRPRSYVYHLNKKIRRLALRMALTTKYQQGKLIVVDNFSVETFKTKYVAGLIKNTIFPDADSHPKELKDRGVLLIDGETTNENFAKGSFILHYADYMNVNGLNVYDMLRREKLVLSKSALEALMKKYDKYIKAEYY</sequence>
<dbReference type="NCBIfam" id="TIGR03953">
    <property type="entry name" value="rplD_bact"/>
    <property type="match status" value="1"/>
</dbReference>
<keyword evidence="7" id="KW-1185">Reference proteome</keyword>
<keyword evidence="3" id="KW-0687">Ribonucleoprotein</keyword>
<dbReference type="GO" id="GO:0006412">
    <property type="term" value="P:translation"/>
    <property type="evidence" value="ECO:0007669"/>
    <property type="project" value="InterPro"/>
</dbReference>
<protein>
    <recommendedName>
        <fullName evidence="4">Large ribosomal subunit protein uL4m</fullName>
    </recommendedName>
</protein>
<dbReference type="InterPro" id="IPR002136">
    <property type="entry name" value="Ribosomal_uL4"/>
</dbReference>
<evidence type="ECO:0000256" key="5">
    <source>
        <dbReference type="SAM" id="MobiDB-lite"/>
    </source>
</evidence>
<accession>A0AA88GMF2</accession>
<dbReference type="GO" id="GO:0005840">
    <property type="term" value="C:ribosome"/>
    <property type="evidence" value="ECO:0007669"/>
    <property type="project" value="UniProtKB-KW"/>
</dbReference>
<gene>
    <name evidence="6" type="ORF">C9374_006587</name>
</gene>
<keyword evidence="2" id="KW-0689">Ribosomal protein</keyword>
<dbReference type="Pfam" id="PF00573">
    <property type="entry name" value="Ribosomal_L4"/>
    <property type="match status" value="1"/>
</dbReference>
<dbReference type="PROSITE" id="PS51257">
    <property type="entry name" value="PROKAR_LIPOPROTEIN"/>
    <property type="match status" value="1"/>
</dbReference>
<dbReference type="GeneID" id="68099041"/>
<dbReference type="RefSeq" id="XP_044546732.1">
    <property type="nucleotide sequence ID" value="XM_044696463.1"/>
</dbReference>
<dbReference type="InterPro" id="IPR013005">
    <property type="entry name" value="Ribosomal_uL4-like"/>
</dbReference>
<evidence type="ECO:0000256" key="4">
    <source>
        <dbReference type="ARBA" id="ARBA00040565"/>
    </source>
</evidence>
<dbReference type="PANTHER" id="PTHR10746">
    <property type="entry name" value="50S RIBOSOMAL PROTEIN L4"/>
    <property type="match status" value="1"/>
</dbReference>
<evidence type="ECO:0000313" key="6">
    <source>
        <dbReference type="EMBL" id="KAG2379470.1"/>
    </source>
</evidence>
<dbReference type="PANTHER" id="PTHR10746:SF6">
    <property type="entry name" value="LARGE RIBOSOMAL SUBUNIT PROTEIN UL4M"/>
    <property type="match status" value="1"/>
</dbReference>
<evidence type="ECO:0000256" key="1">
    <source>
        <dbReference type="ARBA" id="ARBA00010528"/>
    </source>
</evidence>
<comment type="similarity">
    <text evidence="1">Belongs to the universal ribosomal protein uL4 family.</text>
</comment>
<evidence type="ECO:0000313" key="7">
    <source>
        <dbReference type="Proteomes" id="UP000816034"/>
    </source>
</evidence>
<feature type="region of interest" description="Disordered" evidence="5">
    <location>
        <begin position="201"/>
        <end position="223"/>
    </location>
</feature>
<dbReference type="GO" id="GO:0003735">
    <property type="term" value="F:structural constituent of ribosome"/>
    <property type="evidence" value="ECO:0007669"/>
    <property type="project" value="InterPro"/>
</dbReference>
<dbReference type="Proteomes" id="UP000816034">
    <property type="component" value="Unassembled WGS sequence"/>
</dbReference>
<organism evidence="6 7">
    <name type="scientific">Naegleria lovaniensis</name>
    <name type="common">Amoeba</name>
    <dbReference type="NCBI Taxonomy" id="51637"/>
    <lineage>
        <taxon>Eukaryota</taxon>
        <taxon>Discoba</taxon>
        <taxon>Heterolobosea</taxon>
        <taxon>Tetramitia</taxon>
        <taxon>Eutetramitia</taxon>
        <taxon>Vahlkampfiidae</taxon>
        <taxon>Naegleria</taxon>
    </lineage>
</organism>
<comment type="caution">
    <text evidence="6">The sequence shown here is derived from an EMBL/GenBank/DDBJ whole genome shotgun (WGS) entry which is preliminary data.</text>
</comment>
<proteinExistence type="inferred from homology"/>
<dbReference type="AlphaFoldDB" id="A0AA88GMF2"/>
<reference evidence="6 7" key="1">
    <citation type="journal article" date="2018" name="BMC Genomics">
        <title>The genome of Naegleria lovaniensis, the basis for a comparative approach to unravel pathogenicity factors of the human pathogenic amoeba N. fowleri.</title>
        <authorList>
            <person name="Liechti N."/>
            <person name="Schurch N."/>
            <person name="Bruggmann R."/>
            <person name="Wittwer M."/>
        </authorList>
    </citation>
    <scope>NUCLEOTIDE SEQUENCE [LARGE SCALE GENOMIC DNA]</scope>
    <source>
        <strain evidence="6 7">ATCC 30569</strain>
    </source>
</reference>
<name>A0AA88GMF2_NAELO</name>
<dbReference type="SUPFAM" id="SSF52166">
    <property type="entry name" value="Ribosomal protein L4"/>
    <property type="match status" value="1"/>
</dbReference>
<dbReference type="GO" id="GO:1990904">
    <property type="term" value="C:ribonucleoprotein complex"/>
    <property type="evidence" value="ECO:0007669"/>
    <property type="project" value="UniProtKB-KW"/>
</dbReference>
<evidence type="ECO:0000256" key="3">
    <source>
        <dbReference type="ARBA" id="ARBA00023274"/>
    </source>
</evidence>
<dbReference type="HAMAP" id="MF_01328_B">
    <property type="entry name" value="Ribosomal_uL4_B"/>
    <property type="match status" value="1"/>
</dbReference>
<dbReference type="Gene3D" id="3.40.1370.10">
    <property type="match status" value="1"/>
</dbReference>
<dbReference type="InterPro" id="IPR023574">
    <property type="entry name" value="Ribosomal_uL4_dom_sf"/>
</dbReference>
<evidence type="ECO:0000256" key="2">
    <source>
        <dbReference type="ARBA" id="ARBA00022980"/>
    </source>
</evidence>
<dbReference type="EMBL" id="PYSW02000028">
    <property type="protein sequence ID" value="KAG2379470.1"/>
    <property type="molecule type" value="Genomic_DNA"/>
</dbReference>